<proteinExistence type="predicted"/>
<dbReference type="InterPro" id="IPR042095">
    <property type="entry name" value="SUMF_sf"/>
</dbReference>
<dbReference type="InterPro" id="IPR005532">
    <property type="entry name" value="SUMF_dom"/>
</dbReference>
<keyword evidence="3" id="KW-1185">Reference proteome</keyword>
<dbReference type="PANTHER" id="PTHR23150">
    <property type="entry name" value="SULFATASE MODIFYING FACTOR 1, 2"/>
    <property type="match status" value="1"/>
</dbReference>
<dbReference type="Proteomes" id="UP000322918">
    <property type="component" value="Unassembled WGS sequence"/>
</dbReference>
<dbReference type="PANTHER" id="PTHR23150:SF19">
    <property type="entry name" value="FORMYLGLYCINE-GENERATING ENZYME"/>
    <property type="match status" value="1"/>
</dbReference>
<protein>
    <submittedName>
        <fullName evidence="2">Formylglycine-generating enzyme family protein</fullName>
    </submittedName>
</protein>
<sequence length="266" mass="29744">MESKTSIRIFSAIAVLLLLGTVASYSQTNRAAAKGMVLIPAGSFKPFFEVKGAGKKTVRSFYLDVYAVTNSDFLRFVKANPQWSRSRISRLYADKEYLKHWESDFSLGKKHALLANSPVTNISWFAARAYSKWAGKRLPNMDEWEYAAGAGIADKRLPIEKVILNWYSKPNPAVTPHVGSTFKNKLNVYDMHGLIWEWVSDFNSVMMGSDSRSGALNSNLFCAAGSNGAANKEDYAAFLRFAFRESLKGSYTINNLGFRCARDVKQ</sequence>
<feature type="domain" description="Sulfatase-modifying factor enzyme-like" evidence="1">
    <location>
        <begin position="34"/>
        <end position="262"/>
    </location>
</feature>
<evidence type="ECO:0000259" key="1">
    <source>
        <dbReference type="Pfam" id="PF03781"/>
    </source>
</evidence>
<dbReference type="RefSeq" id="WP_141814907.1">
    <property type="nucleotide sequence ID" value="NZ_VFPL01000001.1"/>
</dbReference>
<dbReference type="AlphaFoldDB" id="A0A5M9HDE6"/>
<dbReference type="OrthoDB" id="9773278at2"/>
<dbReference type="SUPFAM" id="SSF56436">
    <property type="entry name" value="C-type lectin-like"/>
    <property type="match status" value="1"/>
</dbReference>
<dbReference type="GO" id="GO:0120147">
    <property type="term" value="F:formylglycine-generating oxidase activity"/>
    <property type="evidence" value="ECO:0007669"/>
    <property type="project" value="TreeGrafter"/>
</dbReference>
<comment type="caution">
    <text evidence="2">The sequence shown here is derived from an EMBL/GenBank/DDBJ whole genome shotgun (WGS) entry which is preliminary data.</text>
</comment>
<evidence type="ECO:0000313" key="3">
    <source>
        <dbReference type="Proteomes" id="UP000322918"/>
    </source>
</evidence>
<accession>A0A5M9HDE6</accession>
<evidence type="ECO:0000313" key="2">
    <source>
        <dbReference type="EMBL" id="KAA8484972.1"/>
    </source>
</evidence>
<dbReference type="InterPro" id="IPR051043">
    <property type="entry name" value="Sulfatase_Mod_Factor_Kinase"/>
</dbReference>
<reference evidence="2 3" key="1">
    <citation type="submission" date="2019-09" db="EMBL/GenBank/DDBJ databases">
        <title>Pararcticibacter amylolyticus gen. nov., sp. nov., isolated from a rottenly hemp rope, and reclassification of Pedobacter tournemirensis as Pararcticibacter tournemirensis comb. nov.</title>
        <authorList>
            <person name="Cai Y."/>
        </authorList>
    </citation>
    <scope>NUCLEOTIDE SEQUENCE [LARGE SCALE GENOMIC DNA]</scope>
    <source>
        <strain evidence="2 3">TF5-37.2-LB10</strain>
    </source>
</reference>
<gene>
    <name evidence="2" type="ORF">F1649_04845</name>
</gene>
<organism evidence="2 3">
    <name type="scientific">Arcticibacter tournemirensis</name>
    <dbReference type="NCBI Taxonomy" id="699437"/>
    <lineage>
        <taxon>Bacteria</taxon>
        <taxon>Pseudomonadati</taxon>
        <taxon>Bacteroidota</taxon>
        <taxon>Sphingobacteriia</taxon>
        <taxon>Sphingobacteriales</taxon>
        <taxon>Sphingobacteriaceae</taxon>
        <taxon>Arcticibacter</taxon>
    </lineage>
</organism>
<dbReference type="EMBL" id="VWNE01000006">
    <property type="protein sequence ID" value="KAA8484972.1"/>
    <property type="molecule type" value="Genomic_DNA"/>
</dbReference>
<dbReference type="Gene3D" id="3.90.1580.10">
    <property type="entry name" value="paralog of FGE (formylglycine-generating enzyme)"/>
    <property type="match status" value="1"/>
</dbReference>
<dbReference type="Pfam" id="PF03781">
    <property type="entry name" value="FGE-sulfatase"/>
    <property type="match status" value="1"/>
</dbReference>
<name>A0A5M9HDE6_9SPHI</name>
<dbReference type="InterPro" id="IPR016187">
    <property type="entry name" value="CTDL_fold"/>
</dbReference>